<keyword evidence="1" id="KW-0472">Membrane</keyword>
<name>A0ABM8E1Y8_9MICO</name>
<dbReference type="RefSeq" id="WP_263797448.1">
    <property type="nucleotide sequence ID" value="NZ_AP027141.1"/>
</dbReference>
<dbReference type="EMBL" id="AP027141">
    <property type="protein sequence ID" value="BDV31964.1"/>
    <property type="molecule type" value="Genomic_DNA"/>
</dbReference>
<keyword evidence="1" id="KW-1133">Transmembrane helix</keyword>
<evidence type="ECO:0000313" key="2">
    <source>
        <dbReference type="EMBL" id="BDV31964.1"/>
    </source>
</evidence>
<evidence type="ECO:0000313" key="3">
    <source>
        <dbReference type="Proteomes" id="UP001317779"/>
    </source>
</evidence>
<reference evidence="2 3" key="1">
    <citation type="submission" date="2022-12" db="EMBL/GenBank/DDBJ databases">
        <title>Microbacterium terricola strain KV-448 chromosome, complete genome.</title>
        <authorList>
            <person name="Oshima T."/>
            <person name="Moriya T."/>
            <person name="Bessho Y."/>
        </authorList>
    </citation>
    <scope>NUCLEOTIDE SEQUENCE [LARGE SCALE GENOMIC DNA]</scope>
    <source>
        <strain evidence="2 3">KV-448</strain>
    </source>
</reference>
<keyword evidence="1" id="KW-0812">Transmembrane</keyword>
<sequence>MTAVFAPPGAYRTAVAELPLSAQLADTPAGSIVVVPGRTGWVDAALAAVAAGAAAVIVAAPAFAVAADIRRMQAGAKVPVVVERPHLRTDSTFDAAAGRSIDGGSTAPRLLVADGGAPRGLVPIVAREALGWLRVLSGGRLALASADGAFALLETADGTAATLSIVVTSTPGGGSFCVRAIGEVLTEVEVDERRTRVSTSTTRGTLSAPDRYESSARLAVRRALAAVESGPTDDLGELLADTELVGRLSPHLA</sequence>
<protein>
    <submittedName>
        <fullName evidence="2">Uncharacterized protein</fullName>
    </submittedName>
</protein>
<gene>
    <name evidence="2" type="ORF">Microterr_26240</name>
</gene>
<organism evidence="2 3">
    <name type="scientific">Microbacterium terricola</name>
    <dbReference type="NCBI Taxonomy" id="344163"/>
    <lineage>
        <taxon>Bacteria</taxon>
        <taxon>Bacillati</taxon>
        <taxon>Actinomycetota</taxon>
        <taxon>Actinomycetes</taxon>
        <taxon>Micrococcales</taxon>
        <taxon>Microbacteriaceae</taxon>
        <taxon>Microbacterium</taxon>
    </lineage>
</organism>
<accession>A0ABM8E1Y8</accession>
<dbReference type="Proteomes" id="UP001317779">
    <property type="component" value="Chromosome"/>
</dbReference>
<keyword evidence="3" id="KW-1185">Reference proteome</keyword>
<evidence type="ECO:0000256" key="1">
    <source>
        <dbReference type="SAM" id="Phobius"/>
    </source>
</evidence>
<feature type="transmembrane region" description="Helical" evidence="1">
    <location>
        <begin position="44"/>
        <end position="67"/>
    </location>
</feature>
<proteinExistence type="predicted"/>